<dbReference type="InterPro" id="IPR034264">
    <property type="entry name" value="RBM48_RRM"/>
</dbReference>
<dbReference type="InterPro" id="IPR035979">
    <property type="entry name" value="RBD_domain_sf"/>
</dbReference>
<dbReference type="CDD" id="cd12442">
    <property type="entry name" value="RRM_RBM48"/>
    <property type="match status" value="1"/>
</dbReference>
<evidence type="ECO:0000256" key="4">
    <source>
        <dbReference type="ARBA" id="ARBA00022728"/>
    </source>
</evidence>
<evidence type="ECO:0000256" key="6">
    <source>
        <dbReference type="ARBA" id="ARBA00023187"/>
    </source>
</evidence>
<organism evidence="9">
    <name type="scientific">Thrips palmi</name>
    <name type="common">Melon thrips</name>
    <dbReference type="NCBI Taxonomy" id="161013"/>
    <lineage>
        <taxon>Eukaryota</taxon>
        <taxon>Metazoa</taxon>
        <taxon>Ecdysozoa</taxon>
        <taxon>Arthropoda</taxon>
        <taxon>Hexapoda</taxon>
        <taxon>Insecta</taxon>
        <taxon>Pterygota</taxon>
        <taxon>Neoptera</taxon>
        <taxon>Paraneoptera</taxon>
        <taxon>Thysanoptera</taxon>
        <taxon>Terebrantia</taxon>
        <taxon>Thripoidea</taxon>
        <taxon>Thripidae</taxon>
        <taxon>Thrips</taxon>
    </lineage>
</organism>
<dbReference type="KEGG" id="tpal:117653789"/>
<dbReference type="AlphaFoldDB" id="A0A6P9ABP8"/>
<dbReference type="GO" id="GO:0005681">
    <property type="term" value="C:spliceosomal complex"/>
    <property type="evidence" value="ECO:0007669"/>
    <property type="project" value="UniProtKB-KW"/>
</dbReference>
<evidence type="ECO:0000313" key="8">
    <source>
        <dbReference type="Proteomes" id="UP000515158"/>
    </source>
</evidence>
<dbReference type="InParanoid" id="A0A6P9ABP8"/>
<accession>A0A6P9ABP8</accession>
<dbReference type="GO" id="GO:0006397">
    <property type="term" value="P:mRNA processing"/>
    <property type="evidence" value="ECO:0007669"/>
    <property type="project" value="UniProtKB-KW"/>
</dbReference>
<evidence type="ECO:0000256" key="7">
    <source>
        <dbReference type="ARBA" id="ARBA00035004"/>
    </source>
</evidence>
<dbReference type="GO" id="GO:0008380">
    <property type="term" value="P:RNA splicing"/>
    <property type="evidence" value="ECO:0007669"/>
    <property type="project" value="UniProtKB-KW"/>
</dbReference>
<gene>
    <name evidence="9" type="primary">LOC117653789</name>
</gene>
<keyword evidence="8" id="KW-1185">Reference proteome</keyword>
<dbReference type="Gene3D" id="3.30.70.330">
    <property type="match status" value="1"/>
</dbReference>
<evidence type="ECO:0000313" key="9">
    <source>
        <dbReference type="RefSeq" id="XP_034255572.1"/>
    </source>
</evidence>
<comment type="function">
    <text evidence="7">As a component of the minor spliceosome, involved in the splicing of U12-type introns in pre-mRNAs.</text>
</comment>
<reference evidence="9" key="1">
    <citation type="submission" date="2025-08" db="UniProtKB">
        <authorList>
            <consortium name="RefSeq"/>
        </authorList>
    </citation>
    <scope>IDENTIFICATION</scope>
    <source>
        <tissue evidence="9">Total insect</tissue>
    </source>
</reference>
<comment type="similarity">
    <text evidence="1">Belongs to the RBM48 family.</text>
</comment>
<dbReference type="InterPro" id="IPR012677">
    <property type="entry name" value="Nucleotide-bd_a/b_plait_sf"/>
</dbReference>
<dbReference type="OrthoDB" id="78358at2759"/>
<evidence type="ECO:0000256" key="5">
    <source>
        <dbReference type="ARBA" id="ARBA00022884"/>
    </source>
</evidence>
<dbReference type="SUPFAM" id="SSF54928">
    <property type="entry name" value="RNA-binding domain, RBD"/>
    <property type="match status" value="1"/>
</dbReference>
<dbReference type="PANTHER" id="PTHR20957">
    <property type="entry name" value="RNA-BINDING PROTEIN 48"/>
    <property type="match status" value="1"/>
</dbReference>
<evidence type="ECO:0000256" key="2">
    <source>
        <dbReference type="ARBA" id="ARBA00015189"/>
    </source>
</evidence>
<dbReference type="GO" id="GO:0005654">
    <property type="term" value="C:nucleoplasm"/>
    <property type="evidence" value="ECO:0007669"/>
    <property type="project" value="TreeGrafter"/>
</dbReference>
<protein>
    <recommendedName>
        <fullName evidence="2">RNA-binding protein 48</fullName>
    </recommendedName>
</protein>
<sequence>MMEGKRREVRRLPHHEQLNLCTTRPAYRQGRQLTAVKVYTVNDESQHLIITGVPSLGLQDDLRKLCGRFGDVKSLIYVPNHATEQFVESYHIQYARIQSARFAKRQIDGRAFFGGSLHVCYAPEMESISETRNKLIQRRRDVAKRCISNDSSVPTTSKFSLRRFRNHSGAQGNMDHAMNSSSLTNCIWNGQETKHDPRVLAPAEILEKVSSDVYGPLPCAPDWRDVGVKEVSWTSLPSKQSSASSKIAHVRQALPLVLPSQQTKSISTSTPSHLKVVQSTFNSKSVPSILKLVPSQVKGVQKKIVFHPKKCAPLNETTGIQSLDATIQSVREKIRAVGVPNVKILLEKKGEGHLTKFK</sequence>
<keyword evidence="5" id="KW-0694">RNA-binding</keyword>
<keyword evidence="3" id="KW-0507">mRNA processing</keyword>
<dbReference type="RefSeq" id="XP_034255572.1">
    <property type="nucleotide sequence ID" value="XM_034399681.1"/>
</dbReference>
<keyword evidence="4" id="KW-0747">Spliceosome</keyword>
<dbReference type="PANTHER" id="PTHR20957:SF0">
    <property type="entry name" value="RNA-BINDING PROTEIN 48"/>
    <property type="match status" value="1"/>
</dbReference>
<dbReference type="Proteomes" id="UP000515158">
    <property type="component" value="Unplaced"/>
</dbReference>
<dbReference type="GO" id="GO:0003723">
    <property type="term" value="F:RNA binding"/>
    <property type="evidence" value="ECO:0007669"/>
    <property type="project" value="UniProtKB-KW"/>
</dbReference>
<dbReference type="GeneID" id="117653789"/>
<evidence type="ECO:0000256" key="3">
    <source>
        <dbReference type="ARBA" id="ARBA00022664"/>
    </source>
</evidence>
<name>A0A6P9ABP8_THRPL</name>
<evidence type="ECO:0000256" key="1">
    <source>
        <dbReference type="ARBA" id="ARBA00006938"/>
    </source>
</evidence>
<keyword evidence="6" id="KW-0508">mRNA splicing</keyword>
<proteinExistence type="inferred from homology"/>
<dbReference type="InterPro" id="IPR039599">
    <property type="entry name" value="RBM48"/>
</dbReference>